<keyword evidence="2" id="KW-0472">Membrane</keyword>
<dbReference type="InterPro" id="IPR036322">
    <property type="entry name" value="WD40_repeat_dom_sf"/>
</dbReference>
<comment type="subcellular location">
    <subcellularLocation>
        <location evidence="1">Endomembrane system</location>
        <topology evidence="1">Peripheral membrane protein</topology>
    </subcellularLocation>
</comment>
<evidence type="ECO:0000313" key="6">
    <source>
        <dbReference type="EMBL" id="CAK8694992.1"/>
    </source>
</evidence>
<organism evidence="6 7">
    <name type="scientific">Clavelina lepadiformis</name>
    <name type="common">Light-bulb sea squirt</name>
    <name type="synonym">Ascidia lepadiformis</name>
    <dbReference type="NCBI Taxonomy" id="159417"/>
    <lineage>
        <taxon>Eukaryota</taxon>
        <taxon>Metazoa</taxon>
        <taxon>Chordata</taxon>
        <taxon>Tunicata</taxon>
        <taxon>Ascidiacea</taxon>
        <taxon>Aplousobranchia</taxon>
        <taxon>Clavelinidae</taxon>
        <taxon>Clavelina</taxon>
    </lineage>
</organism>
<dbReference type="PANTHER" id="PTHR12894:SF49">
    <property type="entry name" value="VAM6_VPS39-LIKE PROTEIN"/>
    <property type="match status" value="1"/>
</dbReference>
<protein>
    <recommendedName>
        <fullName evidence="5">CNH domain-containing protein</fullName>
    </recommendedName>
</protein>
<evidence type="ECO:0000256" key="4">
    <source>
        <dbReference type="PROSITE-ProRule" id="PRU01006"/>
    </source>
</evidence>
<dbReference type="Pfam" id="PF10366">
    <property type="entry name" value="Vps39_1"/>
    <property type="match status" value="1"/>
</dbReference>
<evidence type="ECO:0000313" key="7">
    <source>
        <dbReference type="Proteomes" id="UP001642483"/>
    </source>
</evidence>
<comment type="caution">
    <text evidence="6">The sequence shown here is derived from an EMBL/GenBank/DDBJ whole genome shotgun (WGS) entry which is preliminary data.</text>
</comment>
<comment type="similarity">
    <text evidence="3">Belongs to the VAM6/VPS39 family.</text>
</comment>
<dbReference type="EMBL" id="CAWYQH010000141">
    <property type="protein sequence ID" value="CAK8694992.1"/>
    <property type="molecule type" value="Genomic_DNA"/>
</dbReference>
<dbReference type="InterPro" id="IPR001180">
    <property type="entry name" value="CNH_dom"/>
</dbReference>
<proteinExistence type="inferred from homology"/>
<accession>A0ABP0GTS5</accession>
<dbReference type="InterPro" id="IPR032914">
    <property type="entry name" value="Vam6/VPS39/TRAP1"/>
</dbReference>
<dbReference type="PROSITE" id="PS50236">
    <property type="entry name" value="CHCR"/>
    <property type="match status" value="1"/>
</dbReference>
<evidence type="ECO:0000256" key="1">
    <source>
        <dbReference type="ARBA" id="ARBA00004184"/>
    </source>
</evidence>
<dbReference type="Proteomes" id="UP001642483">
    <property type="component" value="Unassembled WGS sequence"/>
</dbReference>
<evidence type="ECO:0000256" key="2">
    <source>
        <dbReference type="ARBA" id="ARBA00023136"/>
    </source>
</evidence>
<dbReference type="PANTHER" id="PTHR12894">
    <property type="entry name" value="CNH DOMAIN CONTAINING"/>
    <property type="match status" value="1"/>
</dbReference>
<evidence type="ECO:0000256" key="3">
    <source>
        <dbReference type="ARBA" id="ARBA00038201"/>
    </source>
</evidence>
<gene>
    <name evidence="6" type="ORF">CVLEPA_LOCUS28302</name>
</gene>
<dbReference type="SUPFAM" id="SSF50978">
    <property type="entry name" value="WD40 repeat-like"/>
    <property type="match status" value="1"/>
</dbReference>
<feature type="domain" description="CNH" evidence="5">
    <location>
        <begin position="15"/>
        <end position="308"/>
    </location>
</feature>
<dbReference type="InterPro" id="IPR000547">
    <property type="entry name" value="Clathrin_H-chain/VPS_repeat"/>
</dbReference>
<dbReference type="PROSITE" id="PS50219">
    <property type="entry name" value="CNH"/>
    <property type="match status" value="1"/>
</dbReference>
<keyword evidence="7" id="KW-1185">Reference proteome</keyword>
<sequence length="818" mass="93569">MHDAYEAVPILERLPLVIECIACWGENPKVIISNTNSVVHKNNKNSTINLLVGTKQGHLLVYKLEGGSGHAEVTLEKSNKSFSKKPLQQLYVSPEYKIVISLSDGIVSVHDLTTYQLITCVQKSKGASFFSADLEEQISSMGDVAHALKLCVSVKRKLQFYFWKKRDFVELHNDICLAELPRTIAWCKDSLCIGFKREYYLVKLDGDEDLKELYPTGKLLEPVIGNLGNDQVILMIDDRSVFVDSNGEPTYKHPFAWSDIPVIVESQPPYLIAVLPKYVEVRTMEPKLLIQSIDINKPKMLCSWGDCIFVASNTHVWAIQQLPVSSQIDKLIKDREFELALKLANILIMQKMSDTEDEQEKNKSIQHINTLLAFELFCQKRFDESLHNFTNLKTDPSQVIGLYPDLLPGDYRQNLKYPSAIPAMAGPELEKAMLSLIEYLTQKRNETMAISGSIVDLYPIVEGNVTVRSKRQLLQIIDTTLLKCYIKTNDALIAPLLRLPDNNCHVEEAERILKKAHKQRELIELYRKKGLHRKALNLLLHQSQTQQNKEEVREDMIEYLQHIGQTNIDLIFDFAPGLLKIDPMQAMKIFTEDTAEVESLSKNQVLDFLDSISINLAVAYLEHVIHTWNDETPEFHNRLLLAYKDRVLALTKEHHDSLAEEDQTTLQRGPVELTETRNKLLFFLETSQQYQAERILPEFPPDRLLEERAVLLGRMGNYEQALALYAHSLKDPIRAENFCQLVYNQNPSKNSDVFLCLLRMYLQPESLHRDTDAPFLPEDQPRSINLHAALRVMHQHANKLNPEKGFLNFLGHAPLDGT</sequence>
<evidence type="ECO:0000259" key="5">
    <source>
        <dbReference type="PROSITE" id="PS50219"/>
    </source>
</evidence>
<feature type="repeat" description="CHCR" evidence="4">
    <location>
        <begin position="588"/>
        <end position="766"/>
    </location>
</feature>
<dbReference type="InterPro" id="IPR019452">
    <property type="entry name" value="VPS39/TGF_beta_rcpt-assoc_1"/>
</dbReference>
<name>A0ABP0GTS5_CLALP</name>
<reference evidence="6 7" key="1">
    <citation type="submission" date="2024-02" db="EMBL/GenBank/DDBJ databases">
        <authorList>
            <person name="Daric V."/>
            <person name="Darras S."/>
        </authorList>
    </citation>
    <scope>NUCLEOTIDE SEQUENCE [LARGE SCALE GENOMIC DNA]</scope>
</reference>
<dbReference type="Pfam" id="PF00780">
    <property type="entry name" value="CNH"/>
    <property type="match status" value="1"/>
</dbReference>